<evidence type="ECO:0000256" key="4">
    <source>
        <dbReference type="ARBA" id="ARBA00012483"/>
    </source>
</evidence>
<name>A0A8T1YQE5_ARASU</name>
<dbReference type="InterPro" id="IPR044286">
    <property type="entry name" value="SINL_plant"/>
</dbReference>
<dbReference type="EC" id="2.3.2.27" evidence="4"/>
<dbReference type="CDD" id="cd16571">
    <property type="entry name" value="RING-HC_SIAHs"/>
    <property type="match status" value="1"/>
</dbReference>
<comment type="similarity">
    <text evidence="3">Belongs to the SINA (Seven in absentia) family.</text>
</comment>
<evidence type="ECO:0000256" key="3">
    <source>
        <dbReference type="ARBA" id="ARBA00009119"/>
    </source>
</evidence>
<proteinExistence type="inferred from homology"/>
<keyword evidence="9" id="KW-0862">Zinc</keyword>
<dbReference type="OrthoDB" id="4788989at2759"/>
<dbReference type="InterPro" id="IPR049548">
    <property type="entry name" value="Sina-like_RING"/>
</dbReference>
<evidence type="ECO:0000256" key="2">
    <source>
        <dbReference type="ARBA" id="ARBA00004906"/>
    </source>
</evidence>
<dbReference type="Pfam" id="PF21361">
    <property type="entry name" value="Sina_ZnF"/>
    <property type="match status" value="1"/>
</dbReference>
<dbReference type="GO" id="GO:0008270">
    <property type="term" value="F:zinc ion binding"/>
    <property type="evidence" value="ECO:0007669"/>
    <property type="project" value="UniProtKB-KW"/>
</dbReference>
<dbReference type="AlphaFoldDB" id="A0A8T1YQE5"/>
<keyword evidence="6" id="KW-0479">Metal-binding</keyword>
<evidence type="ECO:0000313" key="14">
    <source>
        <dbReference type="Proteomes" id="UP000694251"/>
    </source>
</evidence>
<dbReference type="GO" id="GO:0003677">
    <property type="term" value="F:DNA binding"/>
    <property type="evidence" value="ECO:0007669"/>
    <property type="project" value="InterPro"/>
</dbReference>
<dbReference type="Pfam" id="PF02892">
    <property type="entry name" value="zf-BED"/>
    <property type="match status" value="1"/>
</dbReference>
<dbReference type="InterPro" id="IPR013010">
    <property type="entry name" value="Znf_SIAH"/>
</dbReference>
<keyword evidence="5" id="KW-0808">Transferase</keyword>
<evidence type="ECO:0000313" key="13">
    <source>
        <dbReference type="EMBL" id="KAG7548340.1"/>
    </source>
</evidence>
<comment type="pathway">
    <text evidence="2">Protein modification; protein ubiquitination.</text>
</comment>
<dbReference type="EMBL" id="JAEFBJ010000012">
    <property type="protein sequence ID" value="KAG7548340.1"/>
    <property type="molecule type" value="Genomic_DNA"/>
</dbReference>
<feature type="domain" description="SIAH-type" evidence="12">
    <location>
        <begin position="223"/>
        <end position="281"/>
    </location>
</feature>
<keyword evidence="7 10" id="KW-0863">Zinc-finger</keyword>
<dbReference type="FunFam" id="3.30.40.10:FF:000041">
    <property type="entry name" value="E3 ubiquitin-protein ligase SINAT3"/>
    <property type="match status" value="1"/>
</dbReference>
<evidence type="ECO:0000256" key="5">
    <source>
        <dbReference type="ARBA" id="ARBA00022679"/>
    </source>
</evidence>
<dbReference type="InterPro" id="IPR001841">
    <property type="entry name" value="Znf_RING"/>
</dbReference>
<dbReference type="PANTHER" id="PTHR46632">
    <property type="entry name" value="E3 UBIQUITIN-PROTEIN LIGASE SINA-LIKE 4"/>
    <property type="match status" value="1"/>
</dbReference>
<evidence type="ECO:0000259" key="11">
    <source>
        <dbReference type="PROSITE" id="PS50089"/>
    </source>
</evidence>
<keyword evidence="14" id="KW-1185">Reference proteome</keyword>
<dbReference type="InterPro" id="IPR003656">
    <property type="entry name" value="Znf_BED"/>
</dbReference>
<comment type="catalytic activity">
    <reaction evidence="1">
        <text>S-ubiquitinyl-[E2 ubiquitin-conjugating enzyme]-L-cysteine + [acceptor protein]-L-lysine = [E2 ubiquitin-conjugating enzyme]-L-cysteine + N(6)-ubiquitinyl-[acceptor protein]-L-lysine.</text>
        <dbReference type="EC" id="2.3.2.27"/>
    </reaction>
</comment>
<dbReference type="Pfam" id="PF21362">
    <property type="entry name" value="Sina_RING"/>
    <property type="match status" value="1"/>
</dbReference>
<evidence type="ECO:0000256" key="1">
    <source>
        <dbReference type="ARBA" id="ARBA00000900"/>
    </source>
</evidence>
<keyword evidence="8" id="KW-0833">Ubl conjugation pathway</keyword>
<comment type="caution">
    <text evidence="13">The sequence shown here is derived from an EMBL/GenBank/DDBJ whole genome shotgun (WGS) entry which is preliminary data.</text>
</comment>
<dbReference type="PROSITE" id="PS51081">
    <property type="entry name" value="ZF_SIAH"/>
    <property type="match status" value="1"/>
</dbReference>
<reference evidence="13 14" key="1">
    <citation type="submission" date="2020-12" db="EMBL/GenBank/DDBJ databases">
        <title>Concerted genomic and epigenomic changes stabilize Arabidopsis allopolyploids.</title>
        <authorList>
            <person name="Chen Z."/>
        </authorList>
    </citation>
    <scope>NUCLEOTIDE SEQUENCE [LARGE SCALE GENOMIC DNA]</scope>
    <source>
        <strain evidence="13">As9502</strain>
        <tissue evidence="13">Leaf</tissue>
    </source>
</reference>
<organism evidence="13 14">
    <name type="scientific">Arabidopsis suecica</name>
    <name type="common">Swedish thale-cress</name>
    <name type="synonym">Cardaminopsis suecica</name>
    <dbReference type="NCBI Taxonomy" id="45249"/>
    <lineage>
        <taxon>Eukaryota</taxon>
        <taxon>Viridiplantae</taxon>
        <taxon>Streptophyta</taxon>
        <taxon>Embryophyta</taxon>
        <taxon>Tracheophyta</taxon>
        <taxon>Spermatophyta</taxon>
        <taxon>Magnoliopsida</taxon>
        <taxon>eudicotyledons</taxon>
        <taxon>Gunneridae</taxon>
        <taxon>Pentapetalae</taxon>
        <taxon>rosids</taxon>
        <taxon>malvids</taxon>
        <taxon>Brassicales</taxon>
        <taxon>Brassicaceae</taxon>
        <taxon>Camelineae</taxon>
        <taxon>Arabidopsis</taxon>
    </lineage>
</organism>
<dbReference type="PROSITE" id="PS50089">
    <property type="entry name" value="ZF_RING_2"/>
    <property type="match status" value="1"/>
</dbReference>
<evidence type="ECO:0000256" key="9">
    <source>
        <dbReference type="ARBA" id="ARBA00022833"/>
    </source>
</evidence>
<evidence type="ECO:0000256" key="6">
    <source>
        <dbReference type="ARBA" id="ARBA00022723"/>
    </source>
</evidence>
<protein>
    <recommendedName>
        <fullName evidence="4">RING-type E3 ubiquitin transferase</fullName>
        <ecNumber evidence="4">2.3.2.27</ecNumber>
    </recommendedName>
</protein>
<feature type="domain" description="RING-type" evidence="11">
    <location>
        <begin position="170"/>
        <end position="205"/>
    </location>
</feature>
<dbReference type="Proteomes" id="UP000694251">
    <property type="component" value="Chromosome 12"/>
</dbReference>
<evidence type="ECO:0000256" key="8">
    <source>
        <dbReference type="ARBA" id="ARBA00022786"/>
    </source>
</evidence>
<evidence type="ECO:0000256" key="10">
    <source>
        <dbReference type="PROSITE-ProRule" id="PRU00455"/>
    </source>
</evidence>
<accession>A0A8T1YQE5</accession>
<dbReference type="SMART" id="SM00614">
    <property type="entry name" value="ZnF_BED"/>
    <property type="match status" value="1"/>
</dbReference>
<dbReference type="PANTHER" id="PTHR46632:SF3">
    <property type="entry name" value="E3 UBIQUITIN-PROTEIN LIGASE SINA-LIKE 7-RELATED"/>
    <property type="match status" value="1"/>
</dbReference>
<sequence>MDLESVTLNVKNECMEMNEEDDDGETQGLVRSETQPTQTVFDSNHCVKDDVWKEFAPIGKGEDGKERCRCIHCGKDLVTPAFTSNLWRHLRSCTKKREGKSGGNGCEQDRLNKDQNKRNSVDVVGASVYESSSDREGVSNNSLLKKRQRSSILEGTIRSGMLLGLDVLDCPICFEALTIPIFQCDNGHLACSSCCHKLSNKCPTCASPVGHNRCRAMESVLESVFVPCRNAKFGCTKNVSYGKVSTHEKECTFSQCSCPALDCNYTGSYNNIYTHFVNDHRHKPTSISFVCGGSVDVQMNIASDKILVLQESKKRLLFALQCFYKPQGLYVTVRCIAPSAPELGKLAYCLYYSMDGHTLTYKSPEVKKVLEVSSETPQNNFMFVPHSLLRGELLEMKIAIGLKKTCNVAVNLAFEAYWQSRT</sequence>
<dbReference type="GO" id="GO:0061630">
    <property type="term" value="F:ubiquitin protein ligase activity"/>
    <property type="evidence" value="ECO:0007669"/>
    <property type="project" value="UniProtKB-EC"/>
</dbReference>
<evidence type="ECO:0000256" key="7">
    <source>
        <dbReference type="ARBA" id="ARBA00022771"/>
    </source>
</evidence>
<gene>
    <name evidence="13" type="ORF">ISN44_As12g035320</name>
</gene>
<evidence type="ECO:0000259" key="12">
    <source>
        <dbReference type="PROSITE" id="PS51081"/>
    </source>
</evidence>